<protein>
    <submittedName>
        <fullName evidence="3">UPF0261 family protein</fullName>
    </submittedName>
</protein>
<proteinExistence type="predicted"/>
<dbReference type="PANTHER" id="PTHR31862:SF1">
    <property type="entry name" value="UPF0261 DOMAIN PROTEIN (AFU_ORTHOLOGUE AFUA_1G10120)"/>
    <property type="match status" value="1"/>
</dbReference>
<evidence type="ECO:0000313" key="3">
    <source>
        <dbReference type="EMBL" id="MYD91781.1"/>
    </source>
</evidence>
<dbReference type="InterPro" id="IPR056778">
    <property type="entry name" value="UPF0261_C"/>
</dbReference>
<dbReference type="PIRSF" id="PIRSF033271">
    <property type="entry name" value="UCP033271"/>
    <property type="match status" value="1"/>
</dbReference>
<dbReference type="NCBIfam" id="NF002674">
    <property type="entry name" value="PRK02399.1-2"/>
    <property type="match status" value="1"/>
</dbReference>
<dbReference type="InterPro" id="IPR051353">
    <property type="entry name" value="Tobamovirus_resist_UPF0261"/>
</dbReference>
<organism evidence="3">
    <name type="scientific">Caldilineaceae bacterium SB0662_bin_9</name>
    <dbReference type="NCBI Taxonomy" id="2605258"/>
    <lineage>
        <taxon>Bacteria</taxon>
        <taxon>Bacillati</taxon>
        <taxon>Chloroflexota</taxon>
        <taxon>Caldilineae</taxon>
        <taxon>Caldilineales</taxon>
        <taxon>Caldilineaceae</taxon>
    </lineage>
</organism>
<comment type="caution">
    <text evidence="3">The sequence shown here is derived from an EMBL/GenBank/DDBJ whole genome shotgun (WGS) entry which is preliminary data.</text>
</comment>
<name>A0A6B1DWN6_9CHLR</name>
<dbReference type="Pfam" id="PF23189">
    <property type="entry name" value="UPF0261_C"/>
    <property type="match status" value="1"/>
</dbReference>
<dbReference type="Gene3D" id="3.40.50.12030">
    <property type="entry name" value="Uncharacterised protein family UPF0261, NC domain"/>
    <property type="match status" value="1"/>
</dbReference>
<evidence type="ECO:0000259" key="2">
    <source>
        <dbReference type="Pfam" id="PF23189"/>
    </source>
</evidence>
<sequence length="408" mass="42451">MPTVAVLGTLDTKGVEVAFLKDQIERCGCDTLVVDLGIVGPPVFEPDLSRRTVAAAAGERIDALAAAGDRGRAVAAMTRGAEEVVPELHASGRVQAVIGIGGSAGTTMSTAAMRALPMGVPKLMVSTIAGGDVSGLVGLKDIVMIPSIVDVSGLNRISRHVFAQAAAAIAAMAQVDEVTAGDRPLVAASMFGNTTQCVEAARQRLEAAGFEVLVFHATGTGGRTMEDLVASGFIAGVLDVTTTELADELAGGVMSAGPHRLGAAARAGIPAVVAPGCLDMVNFWTPDSIPETYRGRRFYRHNPNVTLMRTTPAENLELGRRLAERVNSSSGPVAVYLPLKGISVVSAPGQPFAWLAADESLFRAIRETLRPDIPLYEMDLDINDPAFAEAVADGLLQFLGCARGPARN</sequence>
<accession>A0A6B1DWN6</accession>
<dbReference type="EMBL" id="VXPY01000114">
    <property type="protein sequence ID" value="MYD91781.1"/>
    <property type="molecule type" value="Genomic_DNA"/>
</dbReference>
<dbReference type="PANTHER" id="PTHR31862">
    <property type="entry name" value="UPF0261 DOMAIN PROTEIN (AFU_ORTHOLOGUE AFUA_1G10120)"/>
    <property type="match status" value="1"/>
</dbReference>
<dbReference type="Pfam" id="PF06792">
    <property type="entry name" value="UPF0261"/>
    <property type="match status" value="1"/>
</dbReference>
<dbReference type="CDD" id="cd15488">
    <property type="entry name" value="Tm-1-like"/>
    <property type="match status" value="1"/>
</dbReference>
<feature type="domain" description="UPF0261" evidence="2">
    <location>
        <begin position="183"/>
        <end position="397"/>
    </location>
</feature>
<feature type="domain" description="UPF0261" evidence="1">
    <location>
        <begin position="2"/>
        <end position="176"/>
    </location>
</feature>
<dbReference type="InterPro" id="IPR044122">
    <property type="entry name" value="UPF0261_N"/>
</dbReference>
<reference evidence="3" key="1">
    <citation type="submission" date="2019-09" db="EMBL/GenBank/DDBJ databases">
        <title>Characterisation of the sponge microbiome using genome-centric metagenomics.</title>
        <authorList>
            <person name="Engelberts J.P."/>
            <person name="Robbins S.J."/>
            <person name="De Goeij J.M."/>
            <person name="Aranda M."/>
            <person name="Bell S.C."/>
            <person name="Webster N.S."/>
        </authorList>
    </citation>
    <scope>NUCLEOTIDE SEQUENCE</scope>
    <source>
        <strain evidence="3">SB0662_bin_9</strain>
    </source>
</reference>
<dbReference type="InterPro" id="IPR008322">
    <property type="entry name" value="UPF0261"/>
</dbReference>
<evidence type="ECO:0000259" key="1">
    <source>
        <dbReference type="Pfam" id="PF06792"/>
    </source>
</evidence>
<gene>
    <name evidence="3" type="ORF">F4Y08_15850</name>
</gene>
<dbReference type="AlphaFoldDB" id="A0A6B1DWN6"/>
<dbReference type="Gene3D" id="3.40.50.12020">
    <property type="entry name" value="Uncharacterised protein family UPF0261, NN domain"/>
    <property type="match status" value="1"/>
</dbReference>